<dbReference type="GeneID" id="93346471"/>
<protein>
    <submittedName>
        <fullName evidence="2">Siphovirus Gp157</fullName>
    </submittedName>
</protein>
<organism evidence="2 3">
    <name type="scientific">Paenibacillus polymyxa</name>
    <name type="common">Bacillus polymyxa</name>
    <dbReference type="NCBI Taxonomy" id="1406"/>
    <lineage>
        <taxon>Bacteria</taxon>
        <taxon>Bacillati</taxon>
        <taxon>Bacillota</taxon>
        <taxon>Bacilli</taxon>
        <taxon>Bacillales</taxon>
        <taxon>Paenibacillaceae</taxon>
        <taxon>Paenibacillus</taxon>
    </lineage>
</organism>
<dbReference type="RefSeq" id="WP_019687634.1">
    <property type="nucleotide sequence ID" value="NZ_CP036496.1"/>
</dbReference>
<sequence>MSKLYELGEQYRVFNNFVDSAWDNDDLTEDDLQLYIETLESIEDEISNKAENIAKFMKNIEGDIKALKEEEDRLAKKRKYLQNKIEGLKSYTQAVLEVNKIDKIDAGLFKVRLQKNPPSINIVNERAIPNTYRIPQPDKIDTKGLLAAVKQGKVVEGVELVTDKKHLRIS</sequence>
<keyword evidence="1" id="KW-0175">Coiled coil</keyword>
<accession>A0A378Y131</accession>
<name>A0A378Y131_PAEPO</name>
<gene>
    <name evidence="2" type="ORF">NCTC10343_03110</name>
</gene>
<reference evidence="2 3" key="1">
    <citation type="submission" date="2018-06" db="EMBL/GenBank/DDBJ databases">
        <authorList>
            <consortium name="Pathogen Informatics"/>
            <person name="Doyle S."/>
        </authorList>
    </citation>
    <scope>NUCLEOTIDE SEQUENCE [LARGE SCALE GENOMIC DNA]</scope>
    <source>
        <strain evidence="2 3">NCTC10343</strain>
    </source>
</reference>
<evidence type="ECO:0000256" key="1">
    <source>
        <dbReference type="SAM" id="Coils"/>
    </source>
</evidence>
<dbReference type="AlphaFoldDB" id="A0A378Y131"/>
<dbReference type="Pfam" id="PF05565">
    <property type="entry name" value="Sipho_Gp157"/>
    <property type="match status" value="1"/>
</dbReference>
<dbReference type="Proteomes" id="UP000254400">
    <property type="component" value="Unassembled WGS sequence"/>
</dbReference>
<dbReference type="InterPro" id="IPR008840">
    <property type="entry name" value="Sipho_Gp157"/>
</dbReference>
<feature type="coiled-coil region" evidence="1">
    <location>
        <begin position="32"/>
        <end position="84"/>
    </location>
</feature>
<dbReference type="EMBL" id="UGSC01000001">
    <property type="protein sequence ID" value="SUA70240.1"/>
    <property type="molecule type" value="Genomic_DNA"/>
</dbReference>
<evidence type="ECO:0000313" key="2">
    <source>
        <dbReference type="EMBL" id="SUA70240.1"/>
    </source>
</evidence>
<evidence type="ECO:0000313" key="3">
    <source>
        <dbReference type="Proteomes" id="UP000254400"/>
    </source>
</evidence>
<proteinExistence type="predicted"/>